<name>A0A347ZVD1_9CHLR</name>
<comment type="subcellular location">
    <subcellularLocation>
        <location evidence="6">Cytoplasm</location>
    </subcellularLocation>
</comment>
<comment type="caution">
    <text evidence="9">The sequence shown here is derived from an EMBL/GenBank/DDBJ whole genome shotgun (WGS) entry which is preliminary data.</text>
</comment>
<dbReference type="FunFam" id="3.30.230.10:FF:000003">
    <property type="entry name" value="Elongation factor G"/>
    <property type="match status" value="1"/>
</dbReference>
<dbReference type="InterPro" id="IPR009000">
    <property type="entry name" value="Transl_B-barrel_sf"/>
</dbReference>
<dbReference type="SUPFAM" id="SSF52540">
    <property type="entry name" value="P-loop containing nucleoside triphosphate hydrolases"/>
    <property type="match status" value="1"/>
</dbReference>
<dbReference type="FunFam" id="3.30.70.870:FF:000001">
    <property type="entry name" value="Elongation factor G"/>
    <property type="match status" value="1"/>
</dbReference>
<dbReference type="InterPro" id="IPR014721">
    <property type="entry name" value="Ribsml_uS5_D2-typ_fold_subgr"/>
</dbReference>
<comment type="function">
    <text evidence="6">Catalyzes the GTP-dependent ribosomal translocation step during translation elongation. During this step, the ribosome changes from the pre-translocational (PRE) to the post-translocational (POST) state as the newly formed A-site-bound peptidyl-tRNA and P-site-bound deacylated tRNA move to the P and E sites, respectively. Catalyzes the coordinated movement of the two tRNA molecules, the mRNA and conformational changes in the ribosome.</text>
</comment>
<keyword evidence="4 6" id="KW-0648">Protein biosynthesis</keyword>
<dbReference type="FunFam" id="3.40.50.300:FF:000029">
    <property type="entry name" value="Elongation factor G"/>
    <property type="match status" value="1"/>
</dbReference>
<dbReference type="InterPro" id="IPR041095">
    <property type="entry name" value="EFG_II"/>
</dbReference>
<dbReference type="PROSITE" id="PS51722">
    <property type="entry name" value="G_TR_2"/>
    <property type="match status" value="1"/>
</dbReference>
<dbReference type="InterPro" id="IPR009022">
    <property type="entry name" value="EFG_III"/>
</dbReference>
<dbReference type="InterPro" id="IPR047872">
    <property type="entry name" value="EFG_IV"/>
</dbReference>
<dbReference type="InterPro" id="IPR053905">
    <property type="entry name" value="EF-G-like_DII"/>
</dbReference>
<protein>
    <recommendedName>
        <fullName evidence="6 7">Elongation factor G</fullName>
        <shortName evidence="6">EF-G</shortName>
    </recommendedName>
</protein>
<dbReference type="InterPro" id="IPR035647">
    <property type="entry name" value="EFG_III/V"/>
</dbReference>
<keyword evidence="2 6" id="KW-0547">Nucleotide-binding</keyword>
<evidence type="ECO:0000256" key="3">
    <source>
        <dbReference type="ARBA" id="ARBA00022768"/>
    </source>
</evidence>
<dbReference type="Gene3D" id="3.30.230.10">
    <property type="match status" value="1"/>
</dbReference>
<dbReference type="Gene3D" id="3.40.50.300">
    <property type="entry name" value="P-loop containing nucleotide triphosphate hydrolases"/>
    <property type="match status" value="1"/>
</dbReference>
<organism evidence="9 10">
    <name type="scientific">Pelolinea submarina</name>
    <dbReference type="NCBI Taxonomy" id="913107"/>
    <lineage>
        <taxon>Bacteria</taxon>
        <taxon>Bacillati</taxon>
        <taxon>Chloroflexota</taxon>
        <taxon>Anaerolineae</taxon>
        <taxon>Anaerolineales</taxon>
        <taxon>Anaerolineaceae</taxon>
        <taxon>Pelolinea</taxon>
    </lineage>
</organism>
<dbReference type="InterPro" id="IPR031157">
    <property type="entry name" value="G_TR_CS"/>
</dbReference>
<dbReference type="NCBIfam" id="TIGR00484">
    <property type="entry name" value="EF-G"/>
    <property type="match status" value="1"/>
</dbReference>
<comment type="similarity">
    <text evidence="1 6">Belongs to the TRAFAC class translation factor GTPase superfamily. Classic translation factor GTPase family. EF-G/EF-2 subfamily.</text>
</comment>
<dbReference type="NCBIfam" id="NF009381">
    <property type="entry name" value="PRK12740.1-5"/>
    <property type="match status" value="1"/>
</dbReference>
<reference evidence="9 10" key="1">
    <citation type="submission" date="2018-08" db="EMBL/GenBank/DDBJ databases">
        <title>Genomic Encyclopedia of Type Strains, Phase IV (KMG-IV): sequencing the most valuable type-strain genomes for metagenomic binning, comparative biology and taxonomic classification.</title>
        <authorList>
            <person name="Goeker M."/>
        </authorList>
    </citation>
    <scope>NUCLEOTIDE SEQUENCE [LARGE SCALE GENOMIC DNA]</scope>
    <source>
        <strain evidence="9 10">DSM 23923</strain>
    </source>
</reference>
<evidence type="ECO:0000256" key="4">
    <source>
        <dbReference type="ARBA" id="ARBA00022917"/>
    </source>
</evidence>
<dbReference type="CDD" id="cd01886">
    <property type="entry name" value="EF-G"/>
    <property type="match status" value="1"/>
</dbReference>
<dbReference type="SUPFAM" id="SSF50447">
    <property type="entry name" value="Translation proteins"/>
    <property type="match status" value="1"/>
</dbReference>
<dbReference type="SUPFAM" id="SSF54980">
    <property type="entry name" value="EF-G C-terminal domain-like"/>
    <property type="match status" value="2"/>
</dbReference>
<feature type="binding site" evidence="6">
    <location>
        <begin position="135"/>
        <end position="138"/>
    </location>
    <ligand>
        <name>GTP</name>
        <dbReference type="ChEBI" id="CHEBI:37565"/>
    </ligand>
</feature>
<dbReference type="NCBIfam" id="TIGR00231">
    <property type="entry name" value="small_GTP"/>
    <property type="match status" value="1"/>
</dbReference>
<dbReference type="CDD" id="cd03713">
    <property type="entry name" value="EFG_mtEFG_C"/>
    <property type="match status" value="1"/>
</dbReference>
<evidence type="ECO:0000313" key="9">
    <source>
        <dbReference type="EMBL" id="REG06959.1"/>
    </source>
</evidence>
<dbReference type="EMBL" id="QUMS01000003">
    <property type="protein sequence ID" value="REG06959.1"/>
    <property type="molecule type" value="Genomic_DNA"/>
</dbReference>
<evidence type="ECO:0000256" key="6">
    <source>
        <dbReference type="HAMAP-Rule" id="MF_00054"/>
    </source>
</evidence>
<evidence type="ECO:0000256" key="1">
    <source>
        <dbReference type="ARBA" id="ARBA00005870"/>
    </source>
</evidence>
<dbReference type="InterPro" id="IPR020568">
    <property type="entry name" value="Ribosomal_Su5_D2-typ_SF"/>
</dbReference>
<dbReference type="Pfam" id="PF00009">
    <property type="entry name" value="GTP_EFTU"/>
    <property type="match status" value="1"/>
</dbReference>
<dbReference type="SMART" id="SM00838">
    <property type="entry name" value="EFG_C"/>
    <property type="match status" value="1"/>
</dbReference>
<dbReference type="PANTHER" id="PTHR43261:SF1">
    <property type="entry name" value="RIBOSOME-RELEASING FACTOR 2, MITOCHONDRIAL"/>
    <property type="match status" value="1"/>
</dbReference>
<dbReference type="CDD" id="cd04088">
    <property type="entry name" value="EFG_mtEFG_II"/>
    <property type="match status" value="1"/>
</dbReference>
<dbReference type="GO" id="GO:0005525">
    <property type="term" value="F:GTP binding"/>
    <property type="evidence" value="ECO:0007669"/>
    <property type="project" value="UniProtKB-UniRule"/>
</dbReference>
<gene>
    <name evidence="6" type="primary">fusA</name>
    <name evidence="9" type="ORF">DFR64_2159</name>
</gene>
<dbReference type="OrthoDB" id="9804431at2"/>
<dbReference type="CDD" id="cd16262">
    <property type="entry name" value="EFG_III"/>
    <property type="match status" value="1"/>
</dbReference>
<accession>A0A347ZVD1</accession>
<dbReference type="AlphaFoldDB" id="A0A347ZVD1"/>
<keyword evidence="3 6" id="KW-0251">Elongation factor</keyword>
<dbReference type="PRINTS" id="PR00315">
    <property type="entry name" value="ELONGATNFCT"/>
</dbReference>
<feature type="binding site" evidence="6">
    <location>
        <begin position="17"/>
        <end position="24"/>
    </location>
    <ligand>
        <name>GTP</name>
        <dbReference type="ChEBI" id="CHEBI:37565"/>
    </ligand>
</feature>
<dbReference type="CDD" id="cd01434">
    <property type="entry name" value="EFG_mtEFG1_IV"/>
    <property type="match status" value="1"/>
</dbReference>
<dbReference type="FunFam" id="3.30.70.240:FF:000001">
    <property type="entry name" value="Elongation factor G"/>
    <property type="match status" value="1"/>
</dbReference>
<dbReference type="Pfam" id="PF03764">
    <property type="entry name" value="EFG_IV"/>
    <property type="match status" value="1"/>
</dbReference>
<keyword evidence="5 6" id="KW-0342">GTP-binding</keyword>
<dbReference type="InterPro" id="IPR000795">
    <property type="entry name" value="T_Tr_GTP-bd_dom"/>
</dbReference>
<evidence type="ECO:0000256" key="5">
    <source>
        <dbReference type="ARBA" id="ARBA00023134"/>
    </source>
</evidence>
<dbReference type="Pfam" id="PF22042">
    <property type="entry name" value="EF-G_D2"/>
    <property type="match status" value="1"/>
</dbReference>
<dbReference type="PROSITE" id="PS00301">
    <property type="entry name" value="G_TR_1"/>
    <property type="match status" value="1"/>
</dbReference>
<dbReference type="GO" id="GO:0032790">
    <property type="term" value="P:ribosome disassembly"/>
    <property type="evidence" value="ECO:0007669"/>
    <property type="project" value="TreeGrafter"/>
</dbReference>
<dbReference type="Gene3D" id="3.30.70.870">
    <property type="entry name" value="Elongation Factor G (Translational Gtpase), domain 3"/>
    <property type="match status" value="1"/>
</dbReference>
<dbReference type="GO" id="GO:0003924">
    <property type="term" value="F:GTPase activity"/>
    <property type="evidence" value="ECO:0007669"/>
    <property type="project" value="InterPro"/>
</dbReference>
<dbReference type="InterPro" id="IPR005517">
    <property type="entry name" value="Transl_elong_EFG/EF2_IV"/>
</dbReference>
<evidence type="ECO:0000313" key="10">
    <source>
        <dbReference type="Proteomes" id="UP000256388"/>
    </source>
</evidence>
<dbReference type="RefSeq" id="WP_116225442.1">
    <property type="nucleotide sequence ID" value="NZ_AP018437.1"/>
</dbReference>
<dbReference type="InterPro" id="IPR035649">
    <property type="entry name" value="EFG_V"/>
</dbReference>
<dbReference type="PANTHER" id="PTHR43261">
    <property type="entry name" value="TRANSLATION ELONGATION FACTOR G-RELATED"/>
    <property type="match status" value="1"/>
</dbReference>
<dbReference type="InterPro" id="IPR005225">
    <property type="entry name" value="Small_GTP-bd"/>
</dbReference>
<feature type="domain" description="Tr-type G" evidence="8">
    <location>
        <begin position="8"/>
        <end position="282"/>
    </location>
</feature>
<dbReference type="SUPFAM" id="SSF54211">
    <property type="entry name" value="Ribosomal protein S5 domain 2-like"/>
    <property type="match status" value="1"/>
</dbReference>
<dbReference type="InterPro" id="IPR004540">
    <property type="entry name" value="Transl_elong_EFG/EF2"/>
</dbReference>
<dbReference type="FunFam" id="2.40.30.10:FF:000006">
    <property type="entry name" value="Elongation factor G"/>
    <property type="match status" value="1"/>
</dbReference>
<dbReference type="GO" id="GO:0003746">
    <property type="term" value="F:translation elongation factor activity"/>
    <property type="evidence" value="ECO:0007669"/>
    <property type="project" value="UniProtKB-UniRule"/>
</dbReference>
<dbReference type="Proteomes" id="UP000256388">
    <property type="component" value="Unassembled WGS sequence"/>
</dbReference>
<dbReference type="HAMAP" id="MF_00054_B">
    <property type="entry name" value="EF_G_EF_2_B"/>
    <property type="match status" value="1"/>
</dbReference>
<evidence type="ECO:0000256" key="2">
    <source>
        <dbReference type="ARBA" id="ARBA00022741"/>
    </source>
</evidence>
<evidence type="ECO:0000259" key="8">
    <source>
        <dbReference type="PROSITE" id="PS51722"/>
    </source>
</evidence>
<keyword evidence="10" id="KW-1185">Reference proteome</keyword>
<dbReference type="SMART" id="SM00889">
    <property type="entry name" value="EFG_IV"/>
    <property type="match status" value="1"/>
</dbReference>
<dbReference type="Pfam" id="PF14492">
    <property type="entry name" value="EFG_III"/>
    <property type="match status" value="1"/>
</dbReference>
<sequence length="685" mass="75787">MTREYPFERMRNIGVIAHIDAGKTTTTERILFYTGKTYKMGSVDDGTTVTDWMDQERERGITIVSAAITTEWKDYQINLIDTPGHIDFTAEVQRSLRVLDGGVVVFDGVQGVEPQSETVWRQADRYNVPRICFVNKLDRMGASYSYSIQTIREKLGANPLQMQIQIGKEADFKGVIDLLNMKAIFWKDEMGSEPVVEEIPADMLEDAKEQRAVLVERIAELDDNLVVKFLEGEEITVPELKAAIRHAVLTNTATPVFCGSSLKNKGVQLLLDAVIDYLPSPAEVPPVKGTDPHTEKEIVRNNSLDEPLCALIFKIVSDPYAGRMAYFRVYSGKLEQGVMAYNSSNQKKERVGRLIRVYADHREDLAEIGAGDIGAVLGLKNASTGDTICSAHDPIVLERIAFPEPVIFVAIEPKTLADQDKLANALQKLSEEDPTFRVHVDENTGQTIISGMGELHLEILVDRMMREFGVQANVGKPRVSFRETITRKVPKVDYKYAKQTGGHGQYGHVVFSMEPMEQGSGIKFENKITKGSVPTEYFKAVETGVKEAAEAGVIAGYPVTDVLVTFYDGSYHEVDSSEMAFKMAATFAFREGIEKGSPTLLQPIMGVEVVIPDEYLGDVLGQLSSRKAEITGMEPKPGNAQAVHANVPLAGMFGYATDLRSATQGRGVFSMEFSHYAPTTEEIKN</sequence>
<dbReference type="Pfam" id="PF00679">
    <property type="entry name" value="EFG_C"/>
    <property type="match status" value="1"/>
</dbReference>
<keyword evidence="6" id="KW-0963">Cytoplasm</keyword>
<dbReference type="Gene3D" id="2.40.30.10">
    <property type="entry name" value="Translation factors"/>
    <property type="match status" value="1"/>
</dbReference>
<proteinExistence type="inferred from homology"/>
<dbReference type="GO" id="GO:0005737">
    <property type="term" value="C:cytoplasm"/>
    <property type="evidence" value="ECO:0007669"/>
    <property type="project" value="UniProtKB-SubCell"/>
</dbReference>
<dbReference type="Gene3D" id="3.30.70.240">
    <property type="match status" value="1"/>
</dbReference>
<dbReference type="InterPro" id="IPR000640">
    <property type="entry name" value="EFG_V-like"/>
</dbReference>
<dbReference type="InterPro" id="IPR027417">
    <property type="entry name" value="P-loop_NTPase"/>
</dbReference>
<evidence type="ECO:0000256" key="7">
    <source>
        <dbReference type="NCBIfam" id="TIGR00484"/>
    </source>
</evidence>
<feature type="binding site" evidence="6">
    <location>
        <begin position="81"/>
        <end position="85"/>
    </location>
    <ligand>
        <name>GTP</name>
        <dbReference type="ChEBI" id="CHEBI:37565"/>
    </ligand>
</feature>